<sequence>MLVCRYTDAGRYGYGRIDSGSGGTHLSPVRYDTAARSWVPAGGPSRPLSDVTLLAPAEPTKIVCLALNWAAGDRPTGGPLPRAADSAVLLKPSTSLIGPDSAVVHPGPDWELRHEAELAVVIGVRCSRVSAARAPDVIAGYTAANDITAYARRTPQNADRQPVWAKHFDGCTPLGPWLATGLDPADVVLSCRVDGELRQQAGTRDLVVPVADVVALVSEHMTLLPGDVVLTGTPPGSGPLPAGSRVEVSATGIGVLRTTVDAPSRPGERRTAAALSTSLDGKGRCHR</sequence>
<dbReference type="Gene3D" id="3.90.850.10">
    <property type="entry name" value="Fumarylacetoacetase-like, C-terminal domain"/>
    <property type="match status" value="1"/>
</dbReference>
<organism evidence="4 5">
    <name type="scientific">Actinoplanes flavus</name>
    <dbReference type="NCBI Taxonomy" id="2820290"/>
    <lineage>
        <taxon>Bacteria</taxon>
        <taxon>Bacillati</taxon>
        <taxon>Actinomycetota</taxon>
        <taxon>Actinomycetes</taxon>
        <taxon>Micromonosporales</taxon>
        <taxon>Micromonosporaceae</taxon>
        <taxon>Actinoplanes</taxon>
    </lineage>
</organism>
<keyword evidence="5" id="KW-1185">Reference proteome</keyword>
<gene>
    <name evidence="4" type="ORF">J5X75_27870</name>
</gene>
<dbReference type="PANTHER" id="PTHR11820">
    <property type="entry name" value="ACYLPYRUVASE"/>
    <property type="match status" value="1"/>
</dbReference>
<name>A0ABS3US17_9ACTN</name>
<comment type="caution">
    <text evidence="4">The sequence shown here is derived from an EMBL/GenBank/DDBJ whole genome shotgun (WGS) entry which is preliminary data.</text>
</comment>
<dbReference type="Proteomes" id="UP000679690">
    <property type="component" value="Unassembled WGS sequence"/>
</dbReference>
<evidence type="ECO:0000256" key="1">
    <source>
        <dbReference type="ARBA" id="ARBA00022723"/>
    </source>
</evidence>
<protein>
    <submittedName>
        <fullName evidence="4">Fumarylacetoacetate hydrolase family protein</fullName>
    </submittedName>
</protein>
<feature type="region of interest" description="Disordered" evidence="2">
    <location>
        <begin position="260"/>
        <end position="287"/>
    </location>
</feature>
<proteinExistence type="predicted"/>
<evidence type="ECO:0000259" key="3">
    <source>
        <dbReference type="Pfam" id="PF01557"/>
    </source>
</evidence>
<keyword evidence="4" id="KW-0378">Hydrolase</keyword>
<feature type="domain" description="Fumarylacetoacetase-like C-terminal" evidence="3">
    <location>
        <begin position="61"/>
        <end position="260"/>
    </location>
</feature>
<dbReference type="InterPro" id="IPR011234">
    <property type="entry name" value="Fumarylacetoacetase-like_C"/>
</dbReference>
<evidence type="ECO:0000313" key="5">
    <source>
        <dbReference type="Proteomes" id="UP000679690"/>
    </source>
</evidence>
<evidence type="ECO:0000313" key="4">
    <source>
        <dbReference type="EMBL" id="MBO3741332.1"/>
    </source>
</evidence>
<evidence type="ECO:0000256" key="2">
    <source>
        <dbReference type="SAM" id="MobiDB-lite"/>
    </source>
</evidence>
<accession>A0ABS3US17</accession>
<dbReference type="SUPFAM" id="SSF56529">
    <property type="entry name" value="FAH"/>
    <property type="match status" value="1"/>
</dbReference>
<dbReference type="EMBL" id="JAGFNS010000020">
    <property type="protein sequence ID" value="MBO3741332.1"/>
    <property type="molecule type" value="Genomic_DNA"/>
</dbReference>
<dbReference type="RefSeq" id="WP_208470474.1">
    <property type="nucleotide sequence ID" value="NZ_JAGFNS010000020.1"/>
</dbReference>
<dbReference type="GO" id="GO:0016787">
    <property type="term" value="F:hydrolase activity"/>
    <property type="evidence" value="ECO:0007669"/>
    <property type="project" value="UniProtKB-KW"/>
</dbReference>
<keyword evidence="1" id="KW-0479">Metal-binding</keyword>
<dbReference type="Pfam" id="PF01557">
    <property type="entry name" value="FAA_hydrolase"/>
    <property type="match status" value="1"/>
</dbReference>
<reference evidence="4 5" key="1">
    <citation type="submission" date="2021-03" db="EMBL/GenBank/DDBJ databases">
        <title>Actinoplanes flavus sp. nov., a novel actinomycete isolated from Coconut Palm rhizosphere soil.</title>
        <authorList>
            <person name="Luo X."/>
        </authorList>
    </citation>
    <scope>NUCLEOTIDE SEQUENCE [LARGE SCALE GENOMIC DNA]</scope>
    <source>
        <strain evidence="4 5">NEAU-H7</strain>
    </source>
</reference>
<dbReference type="InterPro" id="IPR036663">
    <property type="entry name" value="Fumarylacetoacetase_C_sf"/>
</dbReference>